<dbReference type="Proteomes" id="UP000478052">
    <property type="component" value="Unassembled WGS sequence"/>
</dbReference>
<dbReference type="EMBL" id="VUJU01006141">
    <property type="protein sequence ID" value="KAF0749332.1"/>
    <property type="molecule type" value="Genomic_DNA"/>
</dbReference>
<comment type="caution">
    <text evidence="1">The sequence shown here is derived from an EMBL/GenBank/DDBJ whole genome shotgun (WGS) entry which is preliminary data.</text>
</comment>
<gene>
    <name evidence="1" type="ORF">FWK35_00032141</name>
</gene>
<reference evidence="1 2" key="1">
    <citation type="submission" date="2019-08" db="EMBL/GenBank/DDBJ databases">
        <title>Whole genome of Aphis craccivora.</title>
        <authorList>
            <person name="Voronova N.V."/>
            <person name="Shulinski R.S."/>
            <person name="Bandarenka Y.V."/>
            <person name="Zhorov D.G."/>
            <person name="Warner D."/>
        </authorList>
    </citation>
    <scope>NUCLEOTIDE SEQUENCE [LARGE SCALE GENOMIC DNA]</scope>
    <source>
        <strain evidence="1">180601</strain>
        <tissue evidence="1">Whole Body</tissue>
    </source>
</reference>
<dbReference type="SUPFAM" id="SSF54001">
    <property type="entry name" value="Cysteine proteinases"/>
    <property type="match status" value="1"/>
</dbReference>
<evidence type="ECO:0008006" key="3">
    <source>
        <dbReference type="Google" id="ProtNLM"/>
    </source>
</evidence>
<name>A0A6G0Y5G2_APHCR</name>
<protein>
    <recommendedName>
        <fullName evidence="3">NOF-FB transposable element protein</fullName>
    </recommendedName>
</protein>
<dbReference type="OrthoDB" id="10055366at2759"/>
<organism evidence="1 2">
    <name type="scientific">Aphis craccivora</name>
    <name type="common">Cowpea aphid</name>
    <dbReference type="NCBI Taxonomy" id="307492"/>
    <lineage>
        <taxon>Eukaryota</taxon>
        <taxon>Metazoa</taxon>
        <taxon>Ecdysozoa</taxon>
        <taxon>Arthropoda</taxon>
        <taxon>Hexapoda</taxon>
        <taxon>Insecta</taxon>
        <taxon>Pterygota</taxon>
        <taxon>Neoptera</taxon>
        <taxon>Paraneoptera</taxon>
        <taxon>Hemiptera</taxon>
        <taxon>Sternorrhyncha</taxon>
        <taxon>Aphidomorpha</taxon>
        <taxon>Aphidoidea</taxon>
        <taxon>Aphididae</taxon>
        <taxon>Aphidini</taxon>
        <taxon>Aphis</taxon>
        <taxon>Aphis</taxon>
    </lineage>
</organism>
<evidence type="ECO:0000313" key="2">
    <source>
        <dbReference type="Proteomes" id="UP000478052"/>
    </source>
</evidence>
<keyword evidence="2" id="KW-1185">Reference proteome</keyword>
<dbReference type="InterPro" id="IPR038765">
    <property type="entry name" value="Papain-like_cys_pep_sf"/>
</dbReference>
<sequence>SAVPKLCTAVYEKKPGKKPAVDPDKVFNVLKDRKNLIFNSNGELKKISDNIWKDLSNLLEKKISSNHLYISVYQDRYSYQSNLRKILGLTYISKQPEEDNYSSDDSYSVYEDNLNVFSITIPYDVFKRIMPVTVNYKNNGKNRKYNILQNGWTDVINDSFISAHGLPCNFIYKRAKVYCDSFNCNKFITFSAKCKDCGSNLYGWSDKAPQLEQPLIIKIQTEDTRSKEMKHNTKRPLKGLKRSVIGAELLTDIPSNWKRKNVSKSYCRICIDATGSVVKKIQRSTLNLSSSDIFLYMAVVHTDFGQIPVTQMLSERHDTLTIYYWLGQWLKSGVKIPNEAVSDYSRTLLGAMAKAFCNCSSLHSYIGKCFSTLHGQIGELPTCFLRVDVSHMVKLFCRIKCFIGIKNKHLKEFYVRALRLLLTSITLISFKEILCATFTVVYSETDGWLMNDETLETPAEKCRNYLVSLMKGISNDTSVTINDIGDDSKANALVHGNRMSAYYLPELGKHIKQLCYDFPLWTGIMNTIFDSPFLIATSAPVESSFNQLKNQVLQFDRRPMSVDRFVIKHINSINSDTKIFRSAQIRDTQKTKPFAINLFSNISDHENLLLSSNKDITEDVSSGDKDNCIIENNGEENSSKTIILNTENIITKSDVEEFSKTLVQNKEKNILESDTEEDDSDNDFFENWRAKGQELHAKLTLKSSITKKRKRNSKYMNNIPEIEKILSFRSLRSNNATLLLNGNTTTPIRMNKNRYIVNNTCAFDSVSTIIAMAYLDNLFYKNFIDNNKNQFLEFCKKLVTTNTSAIIPKERLNILKTIFKEDTGITGVSVIDCTCNVLFIVLKDAASTYEHIQCSNDNCKCGIRIVPCPTIIVKLKEGFETLETSLKRYLNSTIHLCLECGETASSTKDLSRHIFIETDVYADTKQFSLLEFPKKLKVNTKTYIILHGVVAYGYGHYVSHIRRFNGVWETHNDLQKKIKSNINPEKTKVNPHLLIYIQEE</sequence>
<dbReference type="AlphaFoldDB" id="A0A6G0Y5G2"/>
<accession>A0A6G0Y5G2</accession>
<proteinExistence type="predicted"/>
<evidence type="ECO:0000313" key="1">
    <source>
        <dbReference type="EMBL" id="KAF0749332.1"/>
    </source>
</evidence>
<feature type="non-terminal residue" evidence="1">
    <location>
        <position position="1"/>
    </location>
</feature>